<reference evidence="2 3" key="1">
    <citation type="submission" date="2019-03" db="EMBL/GenBank/DDBJ databases">
        <title>Single cell metagenomics reveals metabolic interactions within the superorganism composed of flagellate Streblomastix strix and complex community of Bacteroidetes bacteria on its surface.</title>
        <authorList>
            <person name="Treitli S.C."/>
            <person name="Kolisko M."/>
            <person name="Husnik F."/>
            <person name="Keeling P."/>
            <person name="Hampl V."/>
        </authorList>
    </citation>
    <scope>NUCLEOTIDE SEQUENCE [LARGE SCALE GENOMIC DNA]</scope>
    <source>
        <strain evidence="2">ST1C</strain>
    </source>
</reference>
<organism evidence="2 3">
    <name type="scientific">Streblomastix strix</name>
    <dbReference type="NCBI Taxonomy" id="222440"/>
    <lineage>
        <taxon>Eukaryota</taxon>
        <taxon>Metamonada</taxon>
        <taxon>Preaxostyla</taxon>
        <taxon>Oxymonadida</taxon>
        <taxon>Streblomastigidae</taxon>
        <taxon>Streblomastix</taxon>
    </lineage>
</organism>
<accession>A0A5J4W3F9</accession>
<dbReference type="AlphaFoldDB" id="A0A5J4W3F9"/>
<feature type="compositionally biased region" description="Basic and acidic residues" evidence="1">
    <location>
        <begin position="60"/>
        <end position="71"/>
    </location>
</feature>
<name>A0A5J4W3F9_9EUKA</name>
<evidence type="ECO:0000313" key="2">
    <source>
        <dbReference type="EMBL" id="KAA6389240.1"/>
    </source>
</evidence>
<gene>
    <name evidence="2" type="ORF">EZS28_015232</name>
</gene>
<dbReference type="EMBL" id="SNRW01003663">
    <property type="protein sequence ID" value="KAA6389240.1"/>
    <property type="molecule type" value="Genomic_DNA"/>
</dbReference>
<protein>
    <submittedName>
        <fullName evidence="2">Uncharacterized protein</fullName>
    </submittedName>
</protein>
<feature type="region of interest" description="Disordered" evidence="1">
    <location>
        <begin position="15"/>
        <end position="71"/>
    </location>
</feature>
<evidence type="ECO:0000256" key="1">
    <source>
        <dbReference type="SAM" id="MobiDB-lite"/>
    </source>
</evidence>
<proteinExistence type="predicted"/>
<feature type="compositionally biased region" description="Polar residues" evidence="1">
    <location>
        <begin position="24"/>
        <end position="37"/>
    </location>
</feature>
<sequence length="71" mass="8191">MLLLKRDAQFRQINASSTDEDNINAITGDQNSSSVNEVDQDLFLNNKKEDQEQNDSVGQYRKEQDKKDEDI</sequence>
<evidence type="ECO:0000313" key="3">
    <source>
        <dbReference type="Proteomes" id="UP000324800"/>
    </source>
</evidence>
<dbReference type="Proteomes" id="UP000324800">
    <property type="component" value="Unassembled WGS sequence"/>
</dbReference>
<comment type="caution">
    <text evidence="2">The sequence shown here is derived from an EMBL/GenBank/DDBJ whole genome shotgun (WGS) entry which is preliminary data.</text>
</comment>